<evidence type="ECO:0000313" key="1">
    <source>
        <dbReference type="EMBL" id="KAI9917544.1"/>
    </source>
</evidence>
<evidence type="ECO:0000313" key="2">
    <source>
        <dbReference type="Proteomes" id="UP001163321"/>
    </source>
</evidence>
<reference evidence="1 2" key="1">
    <citation type="journal article" date="2022" name="bioRxiv">
        <title>The genome of the oomycete Peronosclerospora sorghi, a cosmopolitan pathogen of maize and sorghum, is inflated with dispersed pseudogenes.</title>
        <authorList>
            <person name="Fletcher K."/>
            <person name="Martin F."/>
            <person name="Isakeit T."/>
            <person name="Cavanaugh K."/>
            <person name="Magill C."/>
            <person name="Michelmore R."/>
        </authorList>
    </citation>
    <scope>NUCLEOTIDE SEQUENCE [LARGE SCALE GENOMIC DNA]</scope>
    <source>
        <strain evidence="1">P6</strain>
    </source>
</reference>
<proteinExistence type="predicted"/>
<dbReference type="EMBL" id="CM047592">
    <property type="protein sequence ID" value="KAI9917544.1"/>
    <property type="molecule type" value="Genomic_DNA"/>
</dbReference>
<protein>
    <submittedName>
        <fullName evidence="1">Uncharacterized protein</fullName>
    </submittedName>
</protein>
<name>A0ACC0WFF2_9STRA</name>
<comment type="caution">
    <text evidence="1">The sequence shown here is derived from an EMBL/GenBank/DDBJ whole genome shotgun (WGS) entry which is preliminary data.</text>
</comment>
<organism evidence="1 2">
    <name type="scientific">Peronosclerospora sorghi</name>
    <dbReference type="NCBI Taxonomy" id="230839"/>
    <lineage>
        <taxon>Eukaryota</taxon>
        <taxon>Sar</taxon>
        <taxon>Stramenopiles</taxon>
        <taxon>Oomycota</taxon>
        <taxon>Peronosporomycetes</taxon>
        <taxon>Peronosporales</taxon>
        <taxon>Peronosporaceae</taxon>
        <taxon>Peronosclerospora</taxon>
    </lineage>
</organism>
<gene>
    <name evidence="1" type="ORF">PsorP6_012846</name>
</gene>
<accession>A0ACC0WFF2</accession>
<sequence length="193" mass="21656">MFEWLQDGPPVSSSGPDALSYRLDDVFSKLWGAVRDPRVEIRKAATSALAACLQLITKRQTRPRAYGIYNTIARDVVSAAWLGNGSTIDEREKCRTVQSKAPKARQVGYAHGSLLVIGELLAHTGRFMVPRFREVCDTMFRYKDAKDRRVHRVVSTLLPQLADFCPGAFVQYYLDECIAHMTKRTLTYAAPAS</sequence>
<keyword evidence="2" id="KW-1185">Reference proteome</keyword>
<dbReference type="Proteomes" id="UP001163321">
    <property type="component" value="Chromosome 13"/>
</dbReference>